<protein>
    <submittedName>
        <fullName evidence="7">Solute carrier family 22 member 13</fullName>
    </submittedName>
</protein>
<evidence type="ECO:0000256" key="4">
    <source>
        <dbReference type="ARBA" id="ARBA00023136"/>
    </source>
</evidence>
<keyword evidence="4 6" id="KW-0472">Membrane</keyword>
<dbReference type="SUPFAM" id="SSF103473">
    <property type="entry name" value="MFS general substrate transporter"/>
    <property type="match status" value="1"/>
</dbReference>
<feature type="region of interest" description="Disordered" evidence="5">
    <location>
        <begin position="48"/>
        <end position="77"/>
    </location>
</feature>
<organism evidence="7 8">
    <name type="scientific">Takifugu flavidus</name>
    <name type="common">sansaifugu</name>
    <dbReference type="NCBI Taxonomy" id="433684"/>
    <lineage>
        <taxon>Eukaryota</taxon>
        <taxon>Metazoa</taxon>
        <taxon>Chordata</taxon>
        <taxon>Craniata</taxon>
        <taxon>Vertebrata</taxon>
        <taxon>Euteleostomi</taxon>
        <taxon>Actinopterygii</taxon>
        <taxon>Neopterygii</taxon>
        <taxon>Teleostei</taxon>
        <taxon>Neoteleostei</taxon>
        <taxon>Acanthomorphata</taxon>
        <taxon>Eupercaria</taxon>
        <taxon>Tetraodontiformes</taxon>
        <taxon>Tetradontoidea</taxon>
        <taxon>Tetraodontidae</taxon>
        <taxon>Takifugu</taxon>
    </lineage>
</organism>
<sequence length="183" mass="19625">MFTPVDWDLETIEAYGINSTIGCLNGWDYDAPKGAASVMTEASPRVSSLAPYSGQEGGSTKGAPEGSQGKREGDTRDSVRTDLPVMVTVLGVLGKFFIAGAYNTCYIFTTESYPTSLRQNGLGLALTCACVGGIVAPLVRLLEVYHFSLPRVIFGIFPILAGCLCLLLPETKNKELQDHIDPK</sequence>
<dbReference type="Proteomes" id="UP000324091">
    <property type="component" value="Chromosome 17"/>
</dbReference>
<proteinExistence type="predicted"/>
<name>A0A5C6NVV0_9TELE</name>
<evidence type="ECO:0000313" key="8">
    <source>
        <dbReference type="Proteomes" id="UP000324091"/>
    </source>
</evidence>
<dbReference type="EMBL" id="RHFK02000009">
    <property type="protein sequence ID" value="TWW70928.1"/>
    <property type="molecule type" value="Genomic_DNA"/>
</dbReference>
<evidence type="ECO:0000256" key="6">
    <source>
        <dbReference type="SAM" id="Phobius"/>
    </source>
</evidence>
<dbReference type="PANTHER" id="PTHR24064">
    <property type="entry name" value="SOLUTE CARRIER FAMILY 22 MEMBER"/>
    <property type="match status" value="1"/>
</dbReference>
<keyword evidence="8" id="KW-1185">Reference proteome</keyword>
<keyword evidence="2 6" id="KW-0812">Transmembrane</keyword>
<evidence type="ECO:0000256" key="3">
    <source>
        <dbReference type="ARBA" id="ARBA00022989"/>
    </source>
</evidence>
<comment type="subcellular location">
    <subcellularLocation>
        <location evidence="1">Membrane</location>
        <topology evidence="1">Multi-pass membrane protein</topology>
    </subcellularLocation>
</comment>
<feature type="transmembrane region" description="Helical" evidence="6">
    <location>
        <begin position="148"/>
        <end position="168"/>
    </location>
</feature>
<comment type="caution">
    <text evidence="7">The sequence shown here is derived from an EMBL/GenBank/DDBJ whole genome shotgun (WGS) entry which is preliminary data.</text>
</comment>
<evidence type="ECO:0000256" key="1">
    <source>
        <dbReference type="ARBA" id="ARBA00004141"/>
    </source>
</evidence>
<reference evidence="7 8" key="1">
    <citation type="submission" date="2019-04" db="EMBL/GenBank/DDBJ databases">
        <title>Chromosome genome assembly for Takifugu flavidus.</title>
        <authorList>
            <person name="Xiao S."/>
        </authorList>
    </citation>
    <scope>NUCLEOTIDE SEQUENCE [LARGE SCALE GENOMIC DNA]</scope>
    <source>
        <strain evidence="7">HTHZ2018</strain>
        <tissue evidence="7">Muscle</tissue>
    </source>
</reference>
<evidence type="ECO:0000313" key="7">
    <source>
        <dbReference type="EMBL" id="TWW70928.1"/>
    </source>
</evidence>
<dbReference type="GO" id="GO:0016020">
    <property type="term" value="C:membrane"/>
    <property type="evidence" value="ECO:0007669"/>
    <property type="project" value="UniProtKB-SubCell"/>
</dbReference>
<evidence type="ECO:0000256" key="2">
    <source>
        <dbReference type="ARBA" id="ARBA00022692"/>
    </source>
</evidence>
<dbReference type="Gene3D" id="1.20.1250.20">
    <property type="entry name" value="MFS general substrate transporter like domains"/>
    <property type="match status" value="1"/>
</dbReference>
<feature type="compositionally biased region" description="Basic and acidic residues" evidence="5">
    <location>
        <begin position="68"/>
        <end position="77"/>
    </location>
</feature>
<accession>A0A5C6NVV0</accession>
<feature type="transmembrane region" description="Helical" evidence="6">
    <location>
        <begin position="121"/>
        <end position="142"/>
    </location>
</feature>
<dbReference type="AlphaFoldDB" id="A0A5C6NVV0"/>
<evidence type="ECO:0000256" key="5">
    <source>
        <dbReference type="SAM" id="MobiDB-lite"/>
    </source>
</evidence>
<dbReference type="InterPro" id="IPR036259">
    <property type="entry name" value="MFS_trans_sf"/>
</dbReference>
<gene>
    <name evidence="7" type="ORF">D4764_17G0004110</name>
</gene>
<feature type="transmembrane region" description="Helical" evidence="6">
    <location>
        <begin position="85"/>
        <end position="109"/>
    </location>
</feature>
<keyword evidence="3 6" id="KW-1133">Transmembrane helix</keyword>